<reference evidence="3 4" key="1">
    <citation type="journal article" date="2007" name="Science">
        <title>The Fusarium graminearum genome reveals a link between localized polymorphism and pathogen specialization.</title>
        <authorList>
            <person name="Cuomo C.A."/>
            <person name="Gueldener U."/>
            <person name="Xu J.-R."/>
            <person name="Trail F."/>
            <person name="Turgeon B.G."/>
            <person name="Di Pietro A."/>
            <person name="Walton J.D."/>
            <person name="Ma L.-J."/>
            <person name="Baker S.E."/>
            <person name="Rep M."/>
            <person name="Adam G."/>
            <person name="Antoniw J."/>
            <person name="Baldwin T."/>
            <person name="Calvo S.E."/>
            <person name="Chang Y.-L."/>
            <person name="DeCaprio D."/>
            <person name="Gale L.R."/>
            <person name="Gnerre S."/>
            <person name="Goswami R.S."/>
            <person name="Hammond-Kosack K."/>
            <person name="Harris L.J."/>
            <person name="Hilburn K."/>
            <person name="Kennell J.C."/>
            <person name="Kroken S."/>
            <person name="Magnuson J.K."/>
            <person name="Mannhaupt G."/>
            <person name="Mauceli E.W."/>
            <person name="Mewes H.-W."/>
            <person name="Mitterbauer R."/>
            <person name="Muehlbauer G."/>
            <person name="Muensterkoetter M."/>
            <person name="Nelson D."/>
            <person name="O'Donnell K."/>
            <person name="Ouellet T."/>
            <person name="Qi W."/>
            <person name="Quesneville H."/>
            <person name="Roncero M.I.G."/>
            <person name="Seong K.-Y."/>
            <person name="Tetko I.V."/>
            <person name="Urban M."/>
            <person name="Waalwijk C."/>
            <person name="Ward T.J."/>
            <person name="Yao J."/>
            <person name="Birren B.W."/>
            <person name="Kistler H.C."/>
        </authorList>
    </citation>
    <scope>NUCLEOTIDE SEQUENCE [LARGE SCALE GENOMIC DNA]</scope>
    <source>
        <strain evidence="4">ATCC MYA-4620 / CBS 123657 / FGSC 9075 / NRRL 31084 / PH-1</strain>
        <strain evidence="3">PH-1 / ATCC MYA-4620 / FGSC 9075 / NRRL 31084</strain>
    </source>
</reference>
<dbReference type="VEuPathDB" id="FungiDB:FGRAMPH1_01G00851"/>
<proteinExistence type="predicted"/>
<dbReference type="InParanoid" id="A0A098D010"/>
<reference evidence="2 4" key="3">
    <citation type="journal article" date="2015" name="BMC Genomics">
        <title>The completed genome sequence of the pathogenic ascomycete fungus Fusarium graminearum.</title>
        <authorList>
            <person name="King R."/>
            <person name="Urban M."/>
            <person name="Hammond-Kosack M.C."/>
            <person name="Hassani-Pak K."/>
            <person name="Hammond-Kosack K.E."/>
        </authorList>
    </citation>
    <scope>NUCLEOTIDE SEQUENCE [LARGE SCALE GENOMIC DNA]</scope>
    <source>
        <strain evidence="4">ATCC MYA-4620 / CBS 123657 / FGSC 9075 / NRRL 31084 / PH-1</strain>
        <strain evidence="2">PH-1</strain>
    </source>
</reference>
<dbReference type="EMBL" id="HG970332">
    <property type="protein sequence ID" value="CEF72228.1"/>
    <property type="molecule type" value="Genomic_DNA"/>
</dbReference>
<feature type="compositionally biased region" description="Basic residues" evidence="1">
    <location>
        <begin position="46"/>
        <end position="62"/>
    </location>
</feature>
<dbReference type="eggNOG" id="ENOG502RMF3">
    <property type="taxonomic scope" value="Eukaryota"/>
</dbReference>
<accession>A0A098D010</accession>
<accession>A0A0E0RLV3</accession>
<feature type="compositionally biased region" description="Basic and acidic residues" evidence="1">
    <location>
        <begin position="172"/>
        <end position="188"/>
    </location>
</feature>
<dbReference type="AlphaFoldDB" id="A0A098D010"/>
<feature type="region of interest" description="Disordered" evidence="1">
    <location>
        <begin position="338"/>
        <end position="381"/>
    </location>
</feature>
<feature type="compositionally biased region" description="Pro residues" evidence="1">
    <location>
        <begin position="161"/>
        <end position="170"/>
    </location>
</feature>
<organism evidence="2 4">
    <name type="scientific">Gibberella zeae (strain ATCC MYA-4620 / CBS 123657 / FGSC 9075 / NRRL 31084 / PH-1)</name>
    <name type="common">Wheat head blight fungus</name>
    <name type="synonym">Fusarium graminearum</name>
    <dbReference type="NCBI Taxonomy" id="229533"/>
    <lineage>
        <taxon>Eukaryota</taxon>
        <taxon>Fungi</taxon>
        <taxon>Dikarya</taxon>
        <taxon>Ascomycota</taxon>
        <taxon>Pezizomycotina</taxon>
        <taxon>Sordariomycetes</taxon>
        <taxon>Hypocreomycetidae</taxon>
        <taxon>Hypocreales</taxon>
        <taxon>Nectriaceae</taxon>
        <taxon>Fusarium</taxon>
    </lineage>
</organism>
<evidence type="ECO:0000256" key="1">
    <source>
        <dbReference type="SAM" id="MobiDB-lite"/>
    </source>
</evidence>
<protein>
    <submittedName>
        <fullName evidence="2">Chromosome 1, complete genome</fullName>
    </submittedName>
</protein>
<reference evidence="3 4" key="2">
    <citation type="journal article" date="2010" name="Nature">
        <title>Comparative genomics reveals mobile pathogenicity chromosomes in Fusarium.</title>
        <authorList>
            <person name="Ma L.J."/>
            <person name="van der Does H.C."/>
            <person name="Borkovich K.A."/>
            <person name="Coleman J.J."/>
            <person name="Daboussi M.J."/>
            <person name="Di Pietro A."/>
            <person name="Dufresne M."/>
            <person name="Freitag M."/>
            <person name="Grabherr M."/>
            <person name="Henrissat B."/>
            <person name="Houterman P.M."/>
            <person name="Kang S."/>
            <person name="Shim W.B."/>
            <person name="Woloshuk C."/>
            <person name="Xie X."/>
            <person name="Xu J.R."/>
            <person name="Antoniw J."/>
            <person name="Baker S.E."/>
            <person name="Bluhm B.H."/>
            <person name="Breakspear A."/>
            <person name="Brown D.W."/>
            <person name="Butchko R.A."/>
            <person name="Chapman S."/>
            <person name="Coulson R."/>
            <person name="Coutinho P.M."/>
            <person name="Danchin E.G."/>
            <person name="Diener A."/>
            <person name="Gale L.R."/>
            <person name="Gardiner D.M."/>
            <person name="Goff S."/>
            <person name="Hammond-Kosack K.E."/>
            <person name="Hilburn K."/>
            <person name="Hua-Van A."/>
            <person name="Jonkers W."/>
            <person name="Kazan K."/>
            <person name="Kodira C.D."/>
            <person name="Koehrsen M."/>
            <person name="Kumar L."/>
            <person name="Lee Y.H."/>
            <person name="Li L."/>
            <person name="Manners J.M."/>
            <person name="Miranda-Saavedra D."/>
            <person name="Mukherjee M."/>
            <person name="Park G."/>
            <person name="Park J."/>
            <person name="Park S.Y."/>
            <person name="Proctor R.H."/>
            <person name="Regev A."/>
            <person name="Ruiz-Roldan M.C."/>
            <person name="Sain D."/>
            <person name="Sakthikumar S."/>
            <person name="Sykes S."/>
            <person name="Schwartz D.C."/>
            <person name="Turgeon B.G."/>
            <person name="Wapinski I."/>
            <person name="Yoder O."/>
            <person name="Young S."/>
            <person name="Zeng Q."/>
            <person name="Zhou S."/>
            <person name="Galagan J."/>
            <person name="Cuomo C.A."/>
            <person name="Kistler H.C."/>
            <person name="Rep M."/>
        </authorList>
    </citation>
    <scope>GENOME REANNOTATION</scope>
    <source>
        <strain evidence="4">ATCC MYA-4620 / CBS 123657 / FGSC 9075 / NRRL 31084 / PH-1</strain>
        <strain evidence="3">PH-1 / ATCC MYA-4620 / FGSC 9075 / NRRL 31084</strain>
    </source>
</reference>
<feature type="compositionally biased region" description="Polar residues" evidence="1">
    <location>
        <begin position="218"/>
        <end position="228"/>
    </location>
</feature>
<keyword evidence="4" id="KW-1185">Reference proteome</keyword>
<evidence type="ECO:0000313" key="2">
    <source>
        <dbReference type="EMBL" id="CEF72228.1"/>
    </source>
</evidence>
<feature type="region of interest" description="Disordered" evidence="1">
    <location>
        <begin position="1"/>
        <end position="81"/>
    </location>
</feature>
<feature type="region of interest" description="Disordered" evidence="1">
    <location>
        <begin position="156"/>
        <end position="228"/>
    </location>
</feature>
<reference evidence="3" key="4">
    <citation type="submission" date="2017-01" db="UniProtKB">
        <authorList>
            <consortium name="EnsemblFungi"/>
        </authorList>
    </citation>
    <scope>IDENTIFICATION</scope>
    <source>
        <strain evidence="3">PH-1 / ATCC MYA-4620 / FGSC 9075 / NRRL 31084</strain>
    </source>
</reference>
<sequence length="381" mass="43047">MSPTDDDIGTMDRSPTPGIETKISEYKKPMSPESNASPELRIDKKIMKRRRKGNNWTRKKCTLRSPTQTPHASPILSPKIKQEESNNLTNLGVKAKGALWNIYDYSNMDIRRAAVEQDFGLRRRSTAHPCLPYYAGTMHKPKVPVKSIEQAEPLLFQETPLPKPAEPPRIAPKKEAPKKEASKKEAPKKGVRSILPTPETPRHDRSRTTSPKSHHEQVASSPNSKSSNICCSCESDFGDESPIIPPHFPPNPISRPNREADIFWRDACMEVQSPDEPVHAHDVIVRIMTRKGGIARPWPRLEEGLAAIEMMGKDTIDIAEILRRQEEEEAIAKAKEERRLANKRLYRPRGQIDRERTKRRAALAAQKAREPETDPADGTPE</sequence>
<feature type="compositionally biased region" description="Basic and acidic residues" evidence="1">
    <location>
        <begin position="200"/>
        <end position="217"/>
    </location>
</feature>
<evidence type="ECO:0000313" key="4">
    <source>
        <dbReference type="Proteomes" id="UP000070720"/>
    </source>
</evidence>
<evidence type="ECO:0000313" key="3">
    <source>
        <dbReference type="EnsemblFungi" id="CEF72228"/>
    </source>
</evidence>
<dbReference type="EnsemblFungi" id="CEF72228">
    <property type="protein sequence ID" value="CEF72228"/>
    <property type="gene ID" value="FGRRES_00322_M"/>
</dbReference>
<gene>
    <name evidence="3" type="primary">FG00322.1</name>
    <name evidence="2" type="ORF">FGRAMPH1_01T00851</name>
</gene>
<name>A0A098D010_GIBZE</name>
<dbReference type="Proteomes" id="UP000070720">
    <property type="component" value="Chromosome 1"/>
</dbReference>